<organism evidence="1">
    <name type="scientific">Daphnia magna</name>
    <dbReference type="NCBI Taxonomy" id="35525"/>
    <lineage>
        <taxon>Eukaryota</taxon>
        <taxon>Metazoa</taxon>
        <taxon>Ecdysozoa</taxon>
        <taxon>Arthropoda</taxon>
        <taxon>Crustacea</taxon>
        <taxon>Branchiopoda</taxon>
        <taxon>Diplostraca</taxon>
        <taxon>Cladocera</taxon>
        <taxon>Anomopoda</taxon>
        <taxon>Daphniidae</taxon>
        <taxon>Daphnia</taxon>
    </lineage>
</organism>
<sequence>MLVTQVLPRLLAPVFAMTSPHTSHHDSCMRINFTATIAFFIPTNSIGHTFVHCLIFFTAAIR</sequence>
<reference evidence="1" key="1">
    <citation type="submission" date="2015-10" db="EMBL/GenBank/DDBJ databases">
        <title>EvidentialGene: Evidence-directed Construction of Complete mRNA Transcriptomes without Genomes.</title>
        <authorList>
            <person name="Gilbert D.G."/>
        </authorList>
    </citation>
    <scope>NUCLEOTIDE SEQUENCE</scope>
</reference>
<proteinExistence type="predicted"/>
<accession>A0A0P6BMW0</accession>
<evidence type="ECO:0000313" key="1">
    <source>
        <dbReference type="EMBL" id="JAN88932.1"/>
    </source>
</evidence>
<protein>
    <submittedName>
        <fullName evidence="1">Uncharacterized protein</fullName>
    </submittedName>
</protein>
<name>A0A0P6BMW0_9CRUS</name>
<dbReference type="AlphaFoldDB" id="A0A0P6BMW0"/>
<dbReference type="EMBL" id="GDIQ01005805">
    <property type="protein sequence ID" value="JAN88932.1"/>
    <property type="molecule type" value="Transcribed_RNA"/>
</dbReference>